<accession>A0A7X5ZCM4</accession>
<sequence>MTYFFVGRCVPKFGSNTIASGLPVEMACDGPFTTPFDTGALAKGDKIAVSPALDPGKSAEFVTNHTYVGRKYVDPMAAWLATAFESPTDYADGKTPTVHAVPEITLEGCSGDARVWTWEGRIPAKDYEESPVSVRQVYFSEGKREPYIDWVRDTDLVTKREGRQHMRDVYAYSAELDDAAIGMLDFLRRELTA</sequence>
<protein>
    <submittedName>
        <fullName evidence="1">Uncharacterized protein</fullName>
    </submittedName>
</protein>
<name>A0A7X5ZCM4_9MYCO</name>
<comment type="caution">
    <text evidence="1">The sequence shown here is derived from an EMBL/GenBank/DDBJ whole genome shotgun (WGS) entry which is preliminary data.</text>
</comment>
<evidence type="ECO:0000313" key="2">
    <source>
        <dbReference type="Proteomes" id="UP000547444"/>
    </source>
</evidence>
<dbReference type="RefSeq" id="WP_167158173.1">
    <property type="nucleotide sequence ID" value="NZ_JAANOW010000001.1"/>
</dbReference>
<organism evidence="1 2">
    <name type="scientific">Mycolicibacterium fluoranthenivorans</name>
    <dbReference type="NCBI Taxonomy" id="258505"/>
    <lineage>
        <taxon>Bacteria</taxon>
        <taxon>Bacillati</taxon>
        <taxon>Actinomycetota</taxon>
        <taxon>Actinomycetes</taxon>
        <taxon>Mycobacteriales</taxon>
        <taxon>Mycobacteriaceae</taxon>
        <taxon>Mycolicibacterium</taxon>
    </lineage>
</organism>
<proteinExistence type="predicted"/>
<gene>
    <name evidence="1" type="ORF">FHU31_002187</name>
</gene>
<evidence type="ECO:0000313" key="1">
    <source>
        <dbReference type="EMBL" id="NIH95231.1"/>
    </source>
</evidence>
<reference evidence="1 2" key="1">
    <citation type="submission" date="2020-03" db="EMBL/GenBank/DDBJ databases">
        <title>Sequencing the genomes of 1000 actinobacteria strains.</title>
        <authorList>
            <person name="Klenk H.-P."/>
        </authorList>
    </citation>
    <scope>NUCLEOTIDE SEQUENCE [LARGE SCALE GENOMIC DNA]</scope>
    <source>
        <strain evidence="1 2">DSM 44556</strain>
    </source>
</reference>
<keyword evidence="2" id="KW-1185">Reference proteome</keyword>
<dbReference type="Proteomes" id="UP000547444">
    <property type="component" value="Unassembled WGS sequence"/>
</dbReference>
<dbReference type="AlphaFoldDB" id="A0A7X5ZCM4"/>
<dbReference type="EMBL" id="JAANOW010000001">
    <property type="protein sequence ID" value="NIH95231.1"/>
    <property type="molecule type" value="Genomic_DNA"/>
</dbReference>